<dbReference type="Proteomes" id="UP000672097">
    <property type="component" value="Unassembled WGS sequence"/>
</dbReference>
<evidence type="ECO:0000256" key="2">
    <source>
        <dbReference type="ARBA" id="ARBA00023125"/>
    </source>
</evidence>
<evidence type="ECO:0000256" key="3">
    <source>
        <dbReference type="ARBA" id="ARBA00023163"/>
    </source>
</evidence>
<keyword evidence="2 4" id="KW-0238">DNA-binding</keyword>
<dbReference type="PROSITE" id="PS50977">
    <property type="entry name" value="HTH_TETR_2"/>
    <property type="match status" value="1"/>
</dbReference>
<dbReference type="EMBL" id="JAGQDG010000001">
    <property type="protein sequence ID" value="MBQ0934516.1"/>
    <property type="molecule type" value="Genomic_DNA"/>
</dbReference>
<protein>
    <submittedName>
        <fullName evidence="6">TetR/AcrR family transcriptional regulator</fullName>
    </submittedName>
</protein>
<evidence type="ECO:0000256" key="1">
    <source>
        <dbReference type="ARBA" id="ARBA00023015"/>
    </source>
</evidence>
<dbReference type="SUPFAM" id="SSF46689">
    <property type="entry name" value="Homeodomain-like"/>
    <property type="match status" value="1"/>
</dbReference>
<evidence type="ECO:0000313" key="6">
    <source>
        <dbReference type="EMBL" id="MBQ0934516.1"/>
    </source>
</evidence>
<dbReference type="Pfam" id="PF00440">
    <property type="entry name" value="TetR_N"/>
    <property type="match status" value="1"/>
</dbReference>
<reference evidence="6 7" key="1">
    <citation type="submission" date="2021-04" db="EMBL/GenBank/DDBJ databases">
        <title>The genome sequence of type strain Ideonella paludis KCTC 32238.</title>
        <authorList>
            <person name="Liu Y."/>
        </authorList>
    </citation>
    <scope>NUCLEOTIDE SEQUENCE [LARGE SCALE GENOMIC DNA]</scope>
    <source>
        <strain evidence="6 7">KCTC 32238</strain>
    </source>
</reference>
<dbReference type="InterPro" id="IPR009057">
    <property type="entry name" value="Homeodomain-like_sf"/>
</dbReference>
<feature type="domain" description="HTH tetR-type" evidence="5">
    <location>
        <begin position="8"/>
        <end position="68"/>
    </location>
</feature>
<sequence>MKQFSDLTPSAERIVDAAEGLIQTLGYNGFSYEDVAKIVGIRKPSIHHHFPSKMELGAVVAQRYTHRFREALLHVEGTVSKAPARLRAYADLFEATYEKSRRLCICGMLGAEADSLPQEITAQVKRFFSVNLEWLTTVFAEGMAEGSLKSGHSAAELAEAFMCTLEGALVVGRGWPQAHGPRRSAEVLLAALAP</sequence>
<organism evidence="6 7">
    <name type="scientific">Ideonella paludis</name>
    <dbReference type="NCBI Taxonomy" id="1233411"/>
    <lineage>
        <taxon>Bacteria</taxon>
        <taxon>Pseudomonadati</taxon>
        <taxon>Pseudomonadota</taxon>
        <taxon>Betaproteobacteria</taxon>
        <taxon>Burkholderiales</taxon>
        <taxon>Sphaerotilaceae</taxon>
        <taxon>Ideonella</taxon>
    </lineage>
</organism>
<dbReference type="Gene3D" id="1.10.357.10">
    <property type="entry name" value="Tetracycline Repressor, domain 2"/>
    <property type="match status" value="1"/>
</dbReference>
<keyword evidence="3" id="KW-0804">Transcription</keyword>
<dbReference type="SUPFAM" id="SSF48498">
    <property type="entry name" value="Tetracyclin repressor-like, C-terminal domain"/>
    <property type="match status" value="1"/>
</dbReference>
<evidence type="ECO:0000256" key="4">
    <source>
        <dbReference type="PROSITE-ProRule" id="PRU00335"/>
    </source>
</evidence>
<dbReference type="Pfam" id="PF16925">
    <property type="entry name" value="TetR_C_13"/>
    <property type="match status" value="1"/>
</dbReference>
<dbReference type="PRINTS" id="PR00455">
    <property type="entry name" value="HTHTETR"/>
</dbReference>
<feature type="DNA-binding region" description="H-T-H motif" evidence="4">
    <location>
        <begin position="31"/>
        <end position="50"/>
    </location>
</feature>
<keyword evidence="1" id="KW-0805">Transcription regulation</keyword>
<keyword evidence="7" id="KW-1185">Reference proteome</keyword>
<evidence type="ECO:0000313" key="7">
    <source>
        <dbReference type="Proteomes" id="UP000672097"/>
    </source>
</evidence>
<evidence type="ECO:0000259" key="5">
    <source>
        <dbReference type="PROSITE" id="PS50977"/>
    </source>
</evidence>
<proteinExistence type="predicted"/>
<dbReference type="RefSeq" id="WP_210806433.1">
    <property type="nucleotide sequence ID" value="NZ_JAGQDG010000001.1"/>
</dbReference>
<comment type="caution">
    <text evidence="6">The sequence shown here is derived from an EMBL/GenBank/DDBJ whole genome shotgun (WGS) entry which is preliminary data.</text>
</comment>
<dbReference type="InterPro" id="IPR011075">
    <property type="entry name" value="TetR_C"/>
</dbReference>
<gene>
    <name evidence="6" type="ORF">KAK11_04170</name>
</gene>
<dbReference type="InterPro" id="IPR036271">
    <property type="entry name" value="Tet_transcr_reg_TetR-rel_C_sf"/>
</dbReference>
<dbReference type="InterPro" id="IPR001647">
    <property type="entry name" value="HTH_TetR"/>
</dbReference>
<dbReference type="PANTHER" id="PTHR47506:SF1">
    <property type="entry name" value="HTH-TYPE TRANSCRIPTIONAL REGULATOR YJDC"/>
    <property type="match status" value="1"/>
</dbReference>
<accession>A0ABS5DTQ7</accession>
<dbReference type="PANTHER" id="PTHR47506">
    <property type="entry name" value="TRANSCRIPTIONAL REGULATORY PROTEIN"/>
    <property type="match status" value="1"/>
</dbReference>
<name>A0ABS5DTQ7_9BURK</name>